<dbReference type="InParanoid" id="W2S5U9"/>
<dbReference type="AlphaFoldDB" id="W2S5U9"/>
<dbReference type="GeneID" id="19969891"/>
<dbReference type="HOGENOM" id="CLU_527849_0_0_1"/>
<dbReference type="RefSeq" id="XP_008715129.1">
    <property type="nucleotide sequence ID" value="XM_008716907.1"/>
</dbReference>
<evidence type="ECO:0000313" key="2">
    <source>
        <dbReference type="Proteomes" id="UP000030752"/>
    </source>
</evidence>
<dbReference type="VEuPathDB" id="FungiDB:HMPREF1541_02552"/>
<name>W2S5U9_CYPE1</name>
<dbReference type="EMBL" id="KB822718">
    <property type="protein sequence ID" value="ETN43393.1"/>
    <property type="molecule type" value="Genomic_DNA"/>
</dbReference>
<proteinExistence type="predicted"/>
<sequence>MKPASELAAPRRLTRQKERALHSRYQELSTTRPLDRTPSGLECLPTEIIQHIFFDSLETNLALTSRTLNHKLSNEAVFRSLLLLAFFDSDQNEDEASVEEKHFLPAKYRYLDGKQRANLQLKLFRFRWCTRSRIDGCMPTLSRLSMVQAWHSDKLDEQIHGPAPSETDTELTPSLPDIDDQAAMDEYFCALKTSKLYERLRTSCDRPLTDQTGDHDTLPFIRISVTEYRGRKVKVRKHLHPVLGALAIPDYLLDDTSWTDEKLSFLQLLQQGLACSVHYHAPMFSLDALFKGMESAINGRNLDALFALSNLFSQIVTSGWLDPNDRWQTPRGTHNDLRLPVRLFHLAAKMETASAEFLRLLIRADVKAIPQDDSVLTAWAIRADRAEHPLGTWLLRLLEGSSEVGNVEWPFVRGAICTSWKYNDNIFDENRTFADDQGYITDTALRCLCKTDR</sequence>
<evidence type="ECO:0008006" key="3">
    <source>
        <dbReference type="Google" id="ProtNLM"/>
    </source>
</evidence>
<keyword evidence="2" id="KW-1185">Reference proteome</keyword>
<organism evidence="1 2">
    <name type="scientific">Cyphellophora europaea (strain CBS 101466)</name>
    <name type="common">Phialophora europaea</name>
    <dbReference type="NCBI Taxonomy" id="1220924"/>
    <lineage>
        <taxon>Eukaryota</taxon>
        <taxon>Fungi</taxon>
        <taxon>Dikarya</taxon>
        <taxon>Ascomycota</taxon>
        <taxon>Pezizomycotina</taxon>
        <taxon>Eurotiomycetes</taxon>
        <taxon>Chaetothyriomycetidae</taxon>
        <taxon>Chaetothyriales</taxon>
        <taxon>Cyphellophoraceae</taxon>
        <taxon>Cyphellophora</taxon>
    </lineage>
</organism>
<reference evidence="1 2" key="1">
    <citation type="submission" date="2013-03" db="EMBL/GenBank/DDBJ databases">
        <title>The Genome Sequence of Phialophora europaea CBS 101466.</title>
        <authorList>
            <consortium name="The Broad Institute Genomics Platform"/>
            <person name="Cuomo C."/>
            <person name="de Hoog S."/>
            <person name="Gorbushina A."/>
            <person name="Walker B."/>
            <person name="Young S.K."/>
            <person name="Zeng Q."/>
            <person name="Gargeya S."/>
            <person name="Fitzgerald M."/>
            <person name="Haas B."/>
            <person name="Abouelleil A."/>
            <person name="Allen A.W."/>
            <person name="Alvarado L."/>
            <person name="Arachchi H.M."/>
            <person name="Berlin A.M."/>
            <person name="Chapman S.B."/>
            <person name="Gainer-Dewar J."/>
            <person name="Goldberg J."/>
            <person name="Griggs A."/>
            <person name="Gujja S."/>
            <person name="Hansen M."/>
            <person name="Howarth C."/>
            <person name="Imamovic A."/>
            <person name="Ireland A."/>
            <person name="Larimer J."/>
            <person name="McCowan C."/>
            <person name="Murphy C."/>
            <person name="Pearson M."/>
            <person name="Poon T.W."/>
            <person name="Priest M."/>
            <person name="Roberts A."/>
            <person name="Saif S."/>
            <person name="Shea T."/>
            <person name="Sisk P."/>
            <person name="Sykes S."/>
            <person name="Wortman J."/>
            <person name="Nusbaum C."/>
            <person name="Birren B."/>
        </authorList>
    </citation>
    <scope>NUCLEOTIDE SEQUENCE [LARGE SCALE GENOMIC DNA]</scope>
    <source>
        <strain evidence="1 2">CBS 101466</strain>
    </source>
</reference>
<evidence type="ECO:0000313" key="1">
    <source>
        <dbReference type="EMBL" id="ETN43393.1"/>
    </source>
</evidence>
<accession>W2S5U9</accession>
<dbReference type="eggNOG" id="ENOG502T0X6">
    <property type="taxonomic scope" value="Eukaryota"/>
</dbReference>
<protein>
    <recommendedName>
        <fullName evidence="3">F-box domain-containing protein</fullName>
    </recommendedName>
</protein>
<gene>
    <name evidence="1" type="ORF">HMPREF1541_02552</name>
</gene>
<dbReference type="OrthoDB" id="4167490at2759"/>
<dbReference type="Proteomes" id="UP000030752">
    <property type="component" value="Unassembled WGS sequence"/>
</dbReference>